<evidence type="ECO:0000256" key="1">
    <source>
        <dbReference type="SAM" id="MobiDB-lite"/>
    </source>
</evidence>
<keyword evidence="5" id="KW-1185">Reference proteome</keyword>
<evidence type="ECO:0000256" key="3">
    <source>
        <dbReference type="SAM" id="SignalP"/>
    </source>
</evidence>
<keyword evidence="2" id="KW-0812">Transmembrane</keyword>
<evidence type="ECO:0000256" key="2">
    <source>
        <dbReference type="SAM" id="Phobius"/>
    </source>
</evidence>
<feature type="compositionally biased region" description="Low complexity" evidence="1">
    <location>
        <begin position="174"/>
        <end position="190"/>
    </location>
</feature>
<dbReference type="AlphaFoldDB" id="A0AAD5LJR4"/>
<protein>
    <submittedName>
        <fullName evidence="4">Uncharacterized protein</fullName>
    </submittedName>
</protein>
<feature type="compositionally biased region" description="Polar residues" evidence="1">
    <location>
        <begin position="342"/>
        <end position="355"/>
    </location>
</feature>
<dbReference type="EMBL" id="JAKCXM010000138">
    <property type="protein sequence ID" value="KAJ0401066.1"/>
    <property type="molecule type" value="Genomic_DNA"/>
</dbReference>
<feature type="signal peptide" evidence="3">
    <location>
        <begin position="1"/>
        <end position="21"/>
    </location>
</feature>
<dbReference type="Proteomes" id="UP001209570">
    <property type="component" value="Unassembled WGS sequence"/>
</dbReference>
<feature type="compositionally biased region" description="Low complexity" evidence="1">
    <location>
        <begin position="305"/>
        <end position="336"/>
    </location>
</feature>
<keyword evidence="3" id="KW-0732">Signal</keyword>
<comment type="caution">
    <text evidence="4">The sequence shown here is derived from an EMBL/GenBank/DDBJ whole genome shotgun (WGS) entry which is preliminary data.</text>
</comment>
<feature type="transmembrane region" description="Helical" evidence="2">
    <location>
        <begin position="242"/>
        <end position="263"/>
    </location>
</feature>
<keyword evidence="2" id="KW-0472">Membrane</keyword>
<gene>
    <name evidence="4" type="ORF">P43SY_005086</name>
</gene>
<feature type="region of interest" description="Disordered" evidence="1">
    <location>
        <begin position="267"/>
        <end position="355"/>
    </location>
</feature>
<accession>A0AAD5LJR4</accession>
<name>A0AAD5LJR4_PYTIN</name>
<feature type="region of interest" description="Disordered" evidence="1">
    <location>
        <begin position="169"/>
        <end position="208"/>
    </location>
</feature>
<proteinExistence type="predicted"/>
<evidence type="ECO:0000313" key="5">
    <source>
        <dbReference type="Proteomes" id="UP001209570"/>
    </source>
</evidence>
<evidence type="ECO:0000313" key="4">
    <source>
        <dbReference type="EMBL" id="KAJ0401066.1"/>
    </source>
</evidence>
<reference evidence="4" key="1">
    <citation type="submission" date="2021-12" db="EMBL/GenBank/DDBJ databases">
        <title>Prjna785345.</title>
        <authorList>
            <person name="Rujirawat T."/>
            <person name="Krajaejun T."/>
        </authorList>
    </citation>
    <scope>NUCLEOTIDE SEQUENCE</scope>
    <source>
        <strain evidence="4">Pi057C3</strain>
    </source>
</reference>
<sequence>MARRLLSLSLLVLAAADGARAACCADCLAQTDPANKVLTYDAVVHDQCSAAKGICCYGCQFSHGGPTYDAGVSFDDKGDATTTAGQVVKLSMSGITRVTFDFLATNQPKTSFVGNRSSEAPRVDGAFQLCARAAGVIAFRGWGADACSQVSREYTIKVAAGDGTKTCDAGVVKPADPSAAPTPSPQSNQPVRPQTGGENDVDSCSPTRGAIKARADGSKFCECLGDWRNPPQCDQYSWTKTILTVLGGLAAVLSIAFTVRAYIKSKKAEREARENSLDEVTESEIETMRVSPAKQQRDGSITVLPPTSTTAGSRSSSPATGGAAAVAGRGVRSPARSPAALSGTTIKTSGHETTL</sequence>
<feature type="chain" id="PRO_5042202417" evidence="3">
    <location>
        <begin position="22"/>
        <end position="355"/>
    </location>
</feature>
<feature type="compositionally biased region" description="Basic and acidic residues" evidence="1">
    <location>
        <begin position="267"/>
        <end position="276"/>
    </location>
</feature>
<keyword evidence="2" id="KW-1133">Transmembrane helix</keyword>
<organism evidence="4 5">
    <name type="scientific">Pythium insidiosum</name>
    <name type="common">Pythiosis disease agent</name>
    <dbReference type="NCBI Taxonomy" id="114742"/>
    <lineage>
        <taxon>Eukaryota</taxon>
        <taxon>Sar</taxon>
        <taxon>Stramenopiles</taxon>
        <taxon>Oomycota</taxon>
        <taxon>Peronosporomycetes</taxon>
        <taxon>Pythiales</taxon>
        <taxon>Pythiaceae</taxon>
        <taxon>Pythium</taxon>
    </lineage>
</organism>